<evidence type="ECO:0000313" key="7">
    <source>
        <dbReference type="Proteomes" id="UP001501057"/>
    </source>
</evidence>
<sequence length="240" mass="26026">MARRVSHVYRVGMETPRQRARRQTMDDIVRLGREQLATVTAAELSLRAVARELGIVSSAIYRYVKDRDELLTLLIVDAYDEVGAAVEDAVAAASRRSPRARALVACQAFRAWSLREPSRFALLFGTPVPGYAAPADRTVEPGTRVPAVLMALLEEAHQTGSVTPPAGPVPRSVRRDMDAIAQEYGLTAPAASLARGLGLWSALVGAVSFEIFDQYGPDTFTDPGAFFDLHLEALITSVGF</sequence>
<dbReference type="InterPro" id="IPR036271">
    <property type="entry name" value="Tet_transcr_reg_TetR-rel_C_sf"/>
</dbReference>
<keyword evidence="1" id="KW-0805">Transcription regulation</keyword>
<feature type="domain" description="HTH tetR-type" evidence="5">
    <location>
        <begin position="22"/>
        <end position="82"/>
    </location>
</feature>
<reference evidence="7" key="1">
    <citation type="journal article" date="2019" name="Int. J. Syst. Evol. Microbiol.">
        <title>The Global Catalogue of Microorganisms (GCM) 10K type strain sequencing project: providing services to taxonomists for standard genome sequencing and annotation.</title>
        <authorList>
            <consortium name="The Broad Institute Genomics Platform"/>
            <consortium name="The Broad Institute Genome Sequencing Center for Infectious Disease"/>
            <person name="Wu L."/>
            <person name="Ma J."/>
        </authorList>
    </citation>
    <scope>NUCLEOTIDE SEQUENCE [LARGE SCALE GENOMIC DNA]</scope>
    <source>
        <strain evidence="7">JCM 13518</strain>
    </source>
</reference>
<dbReference type="Proteomes" id="UP001501057">
    <property type="component" value="Unassembled WGS sequence"/>
</dbReference>
<evidence type="ECO:0000256" key="3">
    <source>
        <dbReference type="ARBA" id="ARBA00023163"/>
    </source>
</evidence>
<comment type="caution">
    <text evidence="6">The sequence shown here is derived from an EMBL/GenBank/DDBJ whole genome shotgun (WGS) entry which is preliminary data.</text>
</comment>
<feature type="DNA-binding region" description="H-T-H motif" evidence="4">
    <location>
        <begin position="45"/>
        <end position="64"/>
    </location>
</feature>
<dbReference type="InterPro" id="IPR001647">
    <property type="entry name" value="HTH_TetR"/>
</dbReference>
<name>A0ABP4W1A6_9ACTN</name>
<evidence type="ECO:0000259" key="5">
    <source>
        <dbReference type="PROSITE" id="PS50977"/>
    </source>
</evidence>
<dbReference type="EMBL" id="BAAAME010000004">
    <property type="protein sequence ID" value="GAA1744849.1"/>
    <property type="molecule type" value="Genomic_DNA"/>
</dbReference>
<evidence type="ECO:0000256" key="2">
    <source>
        <dbReference type="ARBA" id="ARBA00023125"/>
    </source>
</evidence>
<dbReference type="InterPro" id="IPR025996">
    <property type="entry name" value="MT1864/Rv1816-like_C"/>
</dbReference>
<dbReference type="Pfam" id="PF13305">
    <property type="entry name" value="TetR_C_33"/>
    <property type="match status" value="1"/>
</dbReference>
<evidence type="ECO:0000256" key="1">
    <source>
        <dbReference type="ARBA" id="ARBA00023015"/>
    </source>
</evidence>
<keyword evidence="3" id="KW-0804">Transcription</keyword>
<dbReference type="SUPFAM" id="SSF46689">
    <property type="entry name" value="Homeodomain-like"/>
    <property type="match status" value="1"/>
</dbReference>
<keyword evidence="2 4" id="KW-0238">DNA-binding</keyword>
<dbReference type="SUPFAM" id="SSF48498">
    <property type="entry name" value="Tetracyclin repressor-like, C-terminal domain"/>
    <property type="match status" value="1"/>
</dbReference>
<gene>
    <name evidence="6" type="ORF">GCM10009710_26080</name>
</gene>
<evidence type="ECO:0000313" key="6">
    <source>
        <dbReference type="EMBL" id="GAA1744849.1"/>
    </source>
</evidence>
<dbReference type="PROSITE" id="PS50977">
    <property type="entry name" value="HTH_TETR_2"/>
    <property type="match status" value="1"/>
</dbReference>
<dbReference type="InterPro" id="IPR009057">
    <property type="entry name" value="Homeodomain-like_sf"/>
</dbReference>
<proteinExistence type="predicted"/>
<dbReference type="Gene3D" id="1.10.357.10">
    <property type="entry name" value="Tetracycline Repressor, domain 2"/>
    <property type="match status" value="1"/>
</dbReference>
<evidence type="ECO:0000256" key="4">
    <source>
        <dbReference type="PROSITE-ProRule" id="PRU00335"/>
    </source>
</evidence>
<organism evidence="6 7">
    <name type="scientific">Aeromicrobium alkaliterrae</name>
    <dbReference type="NCBI Taxonomy" id="302168"/>
    <lineage>
        <taxon>Bacteria</taxon>
        <taxon>Bacillati</taxon>
        <taxon>Actinomycetota</taxon>
        <taxon>Actinomycetes</taxon>
        <taxon>Propionibacteriales</taxon>
        <taxon>Nocardioidaceae</taxon>
        <taxon>Aeromicrobium</taxon>
    </lineage>
</organism>
<protein>
    <submittedName>
        <fullName evidence="6">TetR/AcrR family transcriptional regulator</fullName>
    </submittedName>
</protein>
<accession>A0ABP4W1A6</accession>
<keyword evidence="7" id="KW-1185">Reference proteome</keyword>